<proteinExistence type="predicted"/>
<feature type="region of interest" description="Disordered" evidence="1">
    <location>
        <begin position="160"/>
        <end position="252"/>
    </location>
</feature>
<reference evidence="2 3" key="1">
    <citation type="journal article" date="2013" name="BMC Genomics">
        <title>Reconstruction of the lipid metabolism for the microalga Monoraphidium neglectum from its genome sequence reveals characteristics suitable for biofuel production.</title>
        <authorList>
            <person name="Bogen C."/>
            <person name="Al-Dilaimi A."/>
            <person name="Albersmeier A."/>
            <person name="Wichmann J."/>
            <person name="Grundmann M."/>
            <person name="Rupp O."/>
            <person name="Lauersen K.J."/>
            <person name="Blifernez-Klassen O."/>
            <person name="Kalinowski J."/>
            <person name="Goesmann A."/>
            <person name="Mussgnug J.H."/>
            <person name="Kruse O."/>
        </authorList>
    </citation>
    <scope>NUCLEOTIDE SEQUENCE [LARGE SCALE GENOMIC DNA]</scope>
    <source>
        <strain evidence="2 3">SAG 48.87</strain>
    </source>
</reference>
<evidence type="ECO:0000313" key="2">
    <source>
        <dbReference type="EMBL" id="KIY99345.1"/>
    </source>
</evidence>
<evidence type="ECO:0000256" key="1">
    <source>
        <dbReference type="SAM" id="MobiDB-lite"/>
    </source>
</evidence>
<dbReference type="Proteomes" id="UP000054498">
    <property type="component" value="Unassembled WGS sequence"/>
</dbReference>
<feature type="compositionally biased region" description="Basic and acidic residues" evidence="1">
    <location>
        <begin position="236"/>
        <end position="252"/>
    </location>
</feature>
<sequence>MTQVDPVIGAGSLQLPPTAAGAKLTKKVENDIHCDHLRDTMSPLYRPVPQSLNISTAAGVKDYFPNLAQVVMVDEDEPLQFMHTVWRAKVVWTVIFQGVVGEANLVIKYNTSFEDAVAGTTPKNGELSLRIRREAAGPTSVDRMWRALDAVAGACQAFRNEGWDGKTGPWEPNPTPGPSPDPSPTPEPKPEPSHRPSPVAHDAQQGAGTGGSDDVSARKRVRPPRRHGDPQAWLAGRERREEDGGAATAEER</sequence>
<evidence type="ECO:0000313" key="3">
    <source>
        <dbReference type="Proteomes" id="UP000054498"/>
    </source>
</evidence>
<dbReference type="KEGG" id="mng:MNEG_8613"/>
<dbReference type="RefSeq" id="XP_013898365.1">
    <property type="nucleotide sequence ID" value="XM_014042911.1"/>
</dbReference>
<dbReference type="AlphaFoldDB" id="A0A0D2MYV7"/>
<accession>A0A0D2MYV7</accession>
<name>A0A0D2MYV7_9CHLO</name>
<dbReference type="OrthoDB" id="537231at2759"/>
<protein>
    <submittedName>
        <fullName evidence="2">Uncharacterized protein</fullName>
    </submittedName>
</protein>
<keyword evidence="3" id="KW-1185">Reference proteome</keyword>
<dbReference type="GeneID" id="25741489"/>
<feature type="compositionally biased region" description="Pro residues" evidence="1">
    <location>
        <begin position="171"/>
        <end position="187"/>
    </location>
</feature>
<organism evidence="2 3">
    <name type="scientific">Monoraphidium neglectum</name>
    <dbReference type="NCBI Taxonomy" id="145388"/>
    <lineage>
        <taxon>Eukaryota</taxon>
        <taxon>Viridiplantae</taxon>
        <taxon>Chlorophyta</taxon>
        <taxon>core chlorophytes</taxon>
        <taxon>Chlorophyceae</taxon>
        <taxon>CS clade</taxon>
        <taxon>Sphaeropleales</taxon>
        <taxon>Selenastraceae</taxon>
        <taxon>Monoraphidium</taxon>
    </lineage>
</organism>
<gene>
    <name evidence="2" type="ORF">MNEG_8613</name>
</gene>
<dbReference type="EMBL" id="KK101875">
    <property type="protein sequence ID" value="KIY99345.1"/>
    <property type="molecule type" value="Genomic_DNA"/>
</dbReference>